<evidence type="ECO:0000313" key="2">
    <source>
        <dbReference type="Proteomes" id="UP000193648"/>
    </source>
</evidence>
<evidence type="ECO:0000313" key="1">
    <source>
        <dbReference type="EMBL" id="ORZ16751.1"/>
    </source>
</evidence>
<protein>
    <submittedName>
        <fullName evidence="1">Uncharacterized protein</fullName>
    </submittedName>
</protein>
<dbReference type="InParanoid" id="A0A1Y2GNJ6"/>
<accession>A0A1Y2GNJ6</accession>
<dbReference type="RefSeq" id="XP_021881686.1">
    <property type="nucleotide sequence ID" value="XM_022028776.1"/>
</dbReference>
<proteinExistence type="predicted"/>
<keyword evidence="2" id="KW-1185">Reference proteome</keyword>
<name>A0A1Y2GNJ6_9FUNG</name>
<reference evidence="1 2" key="1">
    <citation type="submission" date="2016-07" db="EMBL/GenBank/DDBJ databases">
        <title>Pervasive Adenine N6-methylation of Active Genes in Fungi.</title>
        <authorList>
            <consortium name="DOE Joint Genome Institute"/>
            <person name="Mondo S.J."/>
            <person name="Dannebaum R.O."/>
            <person name="Kuo R.C."/>
            <person name="Labutti K."/>
            <person name="Haridas S."/>
            <person name="Kuo A."/>
            <person name="Salamov A."/>
            <person name="Ahrendt S.R."/>
            <person name="Lipzen A."/>
            <person name="Sullivan W."/>
            <person name="Andreopoulos W.B."/>
            <person name="Clum A."/>
            <person name="Lindquist E."/>
            <person name="Daum C."/>
            <person name="Ramamoorthy G.K."/>
            <person name="Gryganskyi A."/>
            <person name="Culley D."/>
            <person name="Magnuson J.K."/>
            <person name="James T.Y."/>
            <person name="O'Malley M.A."/>
            <person name="Stajich J.E."/>
            <person name="Spatafora J.W."/>
            <person name="Visel A."/>
            <person name="Grigoriev I.V."/>
        </authorList>
    </citation>
    <scope>NUCLEOTIDE SEQUENCE [LARGE SCALE GENOMIC DNA]</scope>
    <source>
        <strain evidence="1 2">NRRL 3116</strain>
    </source>
</reference>
<comment type="caution">
    <text evidence="1">The sequence shown here is derived from an EMBL/GenBank/DDBJ whole genome shotgun (WGS) entry which is preliminary data.</text>
</comment>
<dbReference type="EMBL" id="MCFF01000017">
    <property type="protein sequence ID" value="ORZ16751.1"/>
    <property type="molecule type" value="Genomic_DNA"/>
</dbReference>
<organism evidence="1 2">
    <name type="scientific">Lobosporangium transversale</name>
    <dbReference type="NCBI Taxonomy" id="64571"/>
    <lineage>
        <taxon>Eukaryota</taxon>
        <taxon>Fungi</taxon>
        <taxon>Fungi incertae sedis</taxon>
        <taxon>Mucoromycota</taxon>
        <taxon>Mortierellomycotina</taxon>
        <taxon>Mortierellomycetes</taxon>
        <taxon>Mortierellales</taxon>
        <taxon>Mortierellaceae</taxon>
        <taxon>Lobosporangium</taxon>
    </lineage>
</organism>
<dbReference type="GeneID" id="33570619"/>
<gene>
    <name evidence="1" type="ORF">BCR41DRAFT_396024</name>
</gene>
<dbReference type="AlphaFoldDB" id="A0A1Y2GNJ6"/>
<dbReference type="Proteomes" id="UP000193648">
    <property type="component" value="Unassembled WGS sequence"/>
</dbReference>
<sequence>MTVSLMGPTRSKLRFDYRNQTTSLKSLGQSSPGPLISRCQTNPEVNARPHATPQRCYTIIVAQHKMEVPVTLKNPDMLPQFQ</sequence>